<evidence type="ECO:0000313" key="3">
    <source>
        <dbReference type="Proteomes" id="UP000664203"/>
    </source>
</evidence>
<dbReference type="AlphaFoldDB" id="A0A8H3JAN3"/>
<dbReference type="OrthoDB" id="5393387at2759"/>
<reference evidence="2" key="1">
    <citation type="submission" date="2021-03" db="EMBL/GenBank/DDBJ databases">
        <authorList>
            <person name="Tagirdzhanova G."/>
        </authorList>
    </citation>
    <scope>NUCLEOTIDE SEQUENCE</scope>
</reference>
<gene>
    <name evidence="2" type="ORF">ALECFALPRED_000514</name>
</gene>
<evidence type="ECO:0000256" key="1">
    <source>
        <dbReference type="SAM" id="MobiDB-lite"/>
    </source>
</evidence>
<dbReference type="EMBL" id="CAJPDR010001070">
    <property type="protein sequence ID" value="CAF9943499.1"/>
    <property type="molecule type" value="Genomic_DNA"/>
</dbReference>
<name>A0A8H3JAN3_9LECA</name>
<evidence type="ECO:0000313" key="2">
    <source>
        <dbReference type="EMBL" id="CAF9943499.1"/>
    </source>
</evidence>
<feature type="region of interest" description="Disordered" evidence="1">
    <location>
        <begin position="1"/>
        <end position="37"/>
    </location>
</feature>
<organism evidence="2 3">
    <name type="scientific">Alectoria fallacina</name>
    <dbReference type="NCBI Taxonomy" id="1903189"/>
    <lineage>
        <taxon>Eukaryota</taxon>
        <taxon>Fungi</taxon>
        <taxon>Dikarya</taxon>
        <taxon>Ascomycota</taxon>
        <taxon>Pezizomycotina</taxon>
        <taxon>Lecanoromycetes</taxon>
        <taxon>OSLEUM clade</taxon>
        <taxon>Lecanoromycetidae</taxon>
        <taxon>Lecanorales</taxon>
        <taxon>Lecanorineae</taxon>
        <taxon>Parmeliaceae</taxon>
        <taxon>Alectoria</taxon>
    </lineage>
</organism>
<accession>A0A8H3JAN3</accession>
<protein>
    <submittedName>
        <fullName evidence="2">Uncharacterized protein</fullName>
    </submittedName>
</protein>
<feature type="compositionally biased region" description="Basic and acidic residues" evidence="1">
    <location>
        <begin position="12"/>
        <end position="29"/>
    </location>
</feature>
<keyword evidence="3" id="KW-1185">Reference proteome</keyword>
<sequence>MGCTTPPTRIQPRPEKESKHCEDIEKEQEQEQEQEQEIVKDQAGPINIGTILHEHPLTLYVLGRLTTLCLNHHTLHTAAVTLLDALPPQPAEAALEQLHNRYSYIKKAPYQRRSKKKALYDAFLRLCPASWLGPTVIKQHDKHEYKRDRQRTKEVYTEFHERRGRSIGGKSTSANSIVDLETYLAPLDCGPPSLDDEDDPWKLPPIEEIY</sequence>
<proteinExistence type="predicted"/>
<comment type="caution">
    <text evidence="2">The sequence shown here is derived from an EMBL/GenBank/DDBJ whole genome shotgun (WGS) entry which is preliminary data.</text>
</comment>
<dbReference type="Proteomes" id="UP000664203">
    <property type="component" value="Unassembled WGS sequence"/>
</dbReference>